<dbReference type="RefSeq" id="WP_344626606.1">
    <property type="nucleotide sequence ID" value="NZ_BAAALD010000072.1"/>
</dbReference>
<feature type="region of interest" description="Disordered" evidence="1">
    <location>
        <begin position="41"/>
        <end position="62"/>
    </location>
</feature>
<keyword evidence="3" id="KW-1185">Reference proteome</keyword>
<evidence type="ECO:0000313" key="3">
    <source>
        <dbReference type="Proteomes" id="UP001499987"/>
    </source>
</evidence>
<accession>A0ABN1TYD5</accession>
<dbReference type="EMBL" id="BAAALD010000072">
    <property type="protein sequence ID" value="GAA1108125.1"/>
    <property type="molecule type" value="Genomic_DNA"/>
</dbReference>
<comment type="caution">
    <text evidence="2">The sequence shown here is derived from an EMBL/GenBank/DDBJ whole genome shotgun (WGS) entry which is preliminary data.</text>
</comment>
<name>A0ABN1TYD5_9ACTN</name>
<sequence length="62" mass="6284">MAGRHYVRGHWRNNPVPKAAKPGLWVVLAAGAVLLLIQQTGSGAAPQPGPTAPATAPAQAGH</sequence>
<dbReference type="Proteomes" id="UP001499987">
    <property type="component" value="Unassembled WGS sequence"/>
</dbReference>
<evidence type="ECO:0000313" key="2">
    <source>
        <dbReference type="EMBL" id="GAA1108125.1"/>
    </source>
</evidence>
<evidence type="ECO:0008006" key="4">
    <source>
        <dbReference type="Google" id="ProtNLM"/>
    </source>
</evidence>
<evidence type="ECO:0000256" key="1">
    <source>
        <dbReference type="SAM" id="MobiDB-lite"/>
    </source>
</evidence>
<reference evidence="2 3" key="1">
    <citation type="journal article" date="2019" name="Int. J. Syst. Evol. Microbiol.">
        <title>The Global Catalogue of Microorganisms (GCM) 10K type strain sequencing project: providing services to taxonomists for standard genome sequencing and annotation.</title>
        <authorList>
            <consortium name="The Broad Institute Genomics Platform"/>
            <consortium name="The Broad Institute Genome Sequencing Center for Infectious Disease"/>
            <person name="Wu L."/>
            <person name="Ma J."/>
        </authorList>
    </citation>
    <scope>NUCLEOTIDE SEQUENCE [LARGE SCALE GENOMIC DNA]</scope>
    <source>
        <strain evidence="2 3">JCM 13002</strain>
    </source>
</reference>
<gene>
    <name evidence="2" type="ORF">GCM10009663_57460</name>
</gene>
<proteinExistence type="predicted"/>
<protein>
    <recommendedName>
        <fullName evidence="4">Class F sortase</fullName>
    </recommendedName>
</protein>
<organism evidence="2 3">
    <name type="scientific">Kitasatospora arboriphila</name>
    <dbReference type="NCBI Taxonomy" id="258052"/>
    <lineage>
        <taxon>Bacteria</taxon>
        <taxon>Bacillati</taxon>
        <taxon>Actinomycetota</taxon>
        <taxon>Actinomycetes</taxon>
        <taxon>Kitasatosporales</taxon>
        <taxon>Streptomycetaceae</taxon>
        <taxon>Kitasatospora</taxon>
    </lineage>
</organism>